<organism evidence="1 2">
    <name type="scientific">Xanthomonas campestris pv. campestris (strain B100)</name>
    <dbReference type="NCBI Taxonomy" id="509169"/>
    <lineage>
        <taxon>Bacteria</taxon>
        <taxon>Pseudomonadati</taxon>
        <taxon>Pseudomonadota</taxon>
        <taxon>Gammaproteobacteria</taxon>
        <taxon>Lysobacterales</taxon>
        <taxon>Lysobacteraceae</taxon>
        <taxon>Xanthomonas</taxon>
    </lineage>
</organism>
<dbReference type="KEGG" id="xca:xcc-b100_1207"/>
<protein>
    <submittedName>
        <fullName evidence="1">Uncharacterized protein</fullName>
    </submittedName>
</protein>
<accession>B0RQ20</accession>
<reference evidence="1 2" key="1">
    <citation type="journal article" date="2008" name="J. Biotechnol.">
        <title>The genome of Xanthomonas campestris pv. campestris B100 and its use for the reconstruction of metabolic pathways involved in xanthan biosynthesis.</title>
        <authorList>
            <person name="Vorholter F.J."/>
            <person name="Schneiker S."/>
            <person name="Goesmann A."/>
            <person name="Krause L."/>
            <person name="Bekel T."/>
            <person name="Kaiser O."/>
            <person name="Linke B."/>
            <person name="Patschkowski T."/>
            <person name="Ruckert C."/>
            <person name="Schmid J."/>
            <person name="Sidhu V.K."/>
            <person name="Sieber V."/>
            <person name="Tauch A."/>
            <person name="Watt S.A."/>
            <person name="Weisshaar B."/>
            <person name="Becker A."/>
            <person name="Niehaus K."/>
            <person name="Puhler A."/>
        </authorList>
    </citation>
    <scope>NUCLEOTIDE SEQUENCE [LARGE SCALE GENOMIC DNA]</scope>
    <source>
        <strain evidence="1 2">B100</strain>
    </source>
</reference>
<evidence type="ECO:0000313" key="1">
    <source>
        <dbReference type="EMBL" id="CAP50555.1"/>
    </source>
</evidence>
<name>B0RQ20_XANCB</name>
<dbReference type="AlphaFoldDB" id="B0RQ20"/>
<dbReference type="Proteomes" id="UP000001188">
    <property type="component" value="Chromosome"/>
</dbReference>
<dbReference type="HOGENOM" id="CLU_2995606_0_0_6"/>
<gene>
    <name evidence="1" type="ORF">XCCB100_1207</name>
</gene>
<sequence length="57" mass="6261">MAADCRCLRGVALLSDFVRVSLRMFGARCALLRVPLPTPQASTTERSFDIAAPCRSY</sequence>
<evidence type="ECO:0000313" key="2">
    <source>
        <dbReference type="Proteomes" id="UP000001188"/>
    </source>
</evidence>
<proteinExistence type="predicted"/>
<dbReference type="EMBL" id="AM920689">
    <property type="protein sequence ID" value="CAP50555.1"/>
    <property type="molecule type" value="Genomic_DNA"/>
</dbReference>